<feature type="region of interest" description="Disordered" evidence="1">
    <location>
        <begin position="1"/>
        <end position="119"/>
    </location>
</feature>
<accession>A0ABU1I1L1</accession>
<feature type="compositionally biased region" description="Basic and acidic residues" evidence="1">
    <location>
        <begin position="84"/>
        <end position="104"/>
    </location>
</feature>
<dbReference type="Proteomes" id="UP001260188">
    <property type="component" value="Unassembled WGS sequence"/>
</dbReference>
<evidence type="ECO:0000313" key="3">
    <source>
        <dbReference type="Proteomes" id="UP001260188"/>
    </source>
</evidence>
<comment type="caution">
    <text evidence="2">The sequence shown here is derived from an EMBL/GenBank/DDBJ whole genome shotgun (WGS) entry which is preliminary data.</text>
</comment>
<keyword evidence="3" id="KW-1185">Reference proteome</keyword>
<proteinExistence type="predicted"/>
<evidence type="ECO:0000256" key="1">
    <source>
        <dbReference type="SAM" id="MobiDB-lite"/>
    </source>
</evidence>
<dbReference type="EMBL" id="JAVIZA010000001">
    <property type="protein sequence ID" value="MDR6167765.1"/>
    <property type="molecule type" value="Genomic_DNA"/>
</dbReference>
<gene>
    <name evidence="2" type="ORF">QE367_001969</name>
</gene>
<evidence type="ECO:0000313" key="2">
    <source>
        <dbReference type="EMBL" id="MDR6167765.1"/>
    </source>
</evidence>
<organism evidence="2 3">
    <name type="scientific">Microbacterium paludicola</name>
    <dbReference type="NCBI Taxonomy" id="300019"/>
    <lineage>
        <taxon>Bacteria</taxon>
        <taxon>Bacillati</taxon>
        <taxon>Actinomycetota</taxon>
        <taxon>Actinomycetes</taxon>
        <taxon>Micrococcales</taxon>
        <taxon>Microbacteriaceae</taxon>
        <taxon>Microbacterium</taxon>
    </lineage>
</organism>
<sequence>MAASRPKAIQWSNGANRLREGAAEQPADQWHDGLRETEGAGDEEGAAHDVGAQLQTFSEGHGERIGGDADGQDEKRPGRHGSSSKRDDGMAGDRPGRRRTEIGRSRACQSPALENDEKP</sequence>
<name>A0ABU1I1L1_9MICO</name>
<protein>
    <submittedName>
        <fullName evidence="2">Uncharacterized protein</fullName>
    </submittedName>
</protein>
<reference evidence="2 3" key="1">
    <citation type="submission" date="2023-08" db="EMBL/GenBank/DDBJ databases">
        <title>Functional and genomic diversity of the sorghum phyllosphere microbiome.</title>
        <authorList>
            <person name="Shade A."/>
        </authorList>
    </citation>
    <scope>NUCLEOTIDE SEQUENCE [LARGE SCALE GENOMIC DNA]</scope>
    <source>
        <strain evidence="2 3">SORGH_AS_0919</strain>
    </source>
</reference>
<feature type="compositionally biased region" description="Basic and acidic residues" evidence="1">
    <location>
        <begin position="60"/>
        <end position="76"/>
    </location>
</feature>
<feature type="compositionally biased region" description="Basic and acidic residues" evidence="1">
    <location>
        <begin position="29"/>
        <end position="38"/>
    </location>
</feature>